<organism evidence="3 4">
    <name type="scientific">Corynebacterium xerosis</name>
    <dbReference type="NCBI Taxonomy" id="1725"/>
    <lineage>
        <taxon>Bacteria</taxon>
        <taxon>Bacillati</taxon>
        <taxon>Actinomycetota</taxon>
        <taxon>Actinomycetes</taxon>
        <taxon>Mycobacteriales</taxon>
        <taxon>Corynebacteriaceae</taxon>
        <taxon>Corynebacterium</taxon>
    </lineage>
</organism>
<comment type="caution">
    <text evidence="3">The sequence shown here is derived from an EMBL/GenBank/DDBJ whole genome shotgun (WGS) entry which is preliminary data.</text>
</comment>
<evidence type="ECO:0000313" key="4">
    <source>
        <dbReference type="Proteomes" id="UP000235363"/>
    </source>
</evidence>
<reference evidence="3 4" key="1">
    <citation type="submission" date="2017-09" db="EMBL/GenBank/DDBJ databases">
        <title>Bacterial strain isolated from the female urinary microbiota.</title>
        <authorList>
            <person name="Thomas-White K."/>
            <person name="Kumar N."/>
            <person name="Forster S."/>
            <person name="Putonti C."/>
            <person name="Lawley T."/>
            <person name="Wolfe A.J."/>
        </authorList>
    </citation>
    <scope>NUCLEOTIDE SEQUENCE [LARGE SCALE GENOMIC DNA]</scope>
    <source>
        <strain evidence="3 4">UMB0908</strain>
    </source>
</reference>
<evidence type="ECO:0000256" key="1">
    <source>
        <dbReference type="ARBA" id="ARBA00006738"/>
    </source>
</evidence>
<dbReference type="InterPro" id="IPR011335">
    <property type="entry name" value="Restrct_endonuc-II-like"/>
</dbReference>
<dbReference type="PANTHER" id="PTHR34039:SF1">
    <property type="entry name" value="UPF0102 PROTEIN YRAN"/>
    <property type="match status" value="1"/>
</dbReference>
<dbReference type="InterPro" id="IPR003509">
    <property type="entry name" value="UPF0102_YraN-like"/>
</dbReference>
<dbReference type="InterPro" id="IPR011856">
    <property type="entry name" value="tRNA_endonuc-like_dom_sf"/>
</dbReference>
<accession>A0A2N6T144</accession>
<evidence type="ECO:0000313" key="3">
    <source>
        <dbReference type="EMBL" id="PMC63036.1"/>
    </source>
</evidence>
<dbReference type="SUPFAM" id="SSF52980">
    <property type="entry name" value="Restriction endonuclease-like"/>
    <property type="match status" value="1"/>
</dbReference>
<comment type="similarity">
    <text evidence="1 2">Belongs to the UPF0102 family.</text>
</comment>
<dbReference type="HAMAP" id="MF_00048">
    <property type="entry name" value="UPF0102"/>
    <property type="match status" value="1"/>
</dbReference>
<dbReference type="GO" id="GO:0003676">
    <property type="term" value="F:nucleic acid binding"/>
    <property type="evidence" value="ECO:0007669"/>
    <property type="project" value="InterPro"/>
</dbReference>
<dbReference type="Proteomes" id="UP000235363">
    <property type="component" value="Unassembled WGS sequence"/>
</dbReference>
<evidence type="ECO:0000256" key="2">
    <source>
        <dbReference type="HAMAP-Rule" id="MF_00048"/>
    </source>
</evidence>
<dbReference type="Pfam" id="PF02021">
    <property type="entry name" value="UPF0102"/>
    <property type="match status" value="1"/>
</dbReference>
<dbReference type="Gene3D" id="3.40.1350.10">
    <property type="match status" value="1"/>
</dbReference>
<dbReference type="PANTHER" id="PTHR34039">
    <property type="entry name" value="UPF0102 PROTEIN YRAN"/>
    <property type="match status" value="1"/>
</dbReference>
<dbReference type="EMBL" id="PNHF01000003">
    <property type="protein sequence ID" value="PMC63036.1"/>
    <property type="molecule type" value="Genomic_DNA"/>
</dbReference>
<gene>
    <name evidence="3" type="ORF">CJ204_02030</name>
</gene>
<name>A0A2N6T144_9CORY</name>
<proteinExistence type="inferred from homology"/>
<dbReference type="RefSeq" id="WP_052054029.1">
    <property type="nucleotide sequence ID" value="NZ_PNHF01000003.1"/>
</dbReference>
<sequence length="127" mass="13783">MTRAGTGRQEQAERRRLGAAGEAAAVGFLEGRGLTLIGTNVRVGRDELDAVFLDGDAVVVVEVKTRSTAMMGDGLAAVTGRKMRSLRRGVARWLRETGRDCDHVRFDVVDVRPVGGELTLEWFRGVA</sequence>
<dbReference type="AlphaFoldDB" id="A0A2N6T144"/>
<protein>
    <recommendedName>
        <fullName evidence="2">UPF0102 protein CJ204_02030</fullName>
    </recommendedName>
</protein>